<comment type="caution">
    <text evidence="1">The sequence shown here is derived from an EMBL/GenBank/DDBJ whole genome shotgun (WGS) entry which is preliminary data.</text>
</comment>
<dbReference type="InterPro" id="IPR017853">
    <property type="entry name" value="GH"/>
</dbReference>
<dbReference type="Proteomes" id="UP001370490">
    <property type="component" value="Unassembled WGS sequence"/>
</dbReference>
<evidence type="ECO:0000313" key="1">
    <source>
        <dbReference type="EMBL" id="KAK6933439.1"/>
    </source>
</evidence>
<dbReference type="SUPFAM" id="SSF51445">
    <property type="entry name" value="(Trans)glycosidases"/>
    <property type="match status" value="1"/>
</dbReference>
<evidence type="ECO:0000313" key="2">
    <source>
        <dbReference type="Proteomes" id="UP001370490"/>
    </source>
</evidence>
<organism evidence="1 2">
    <name type="scientific">Dillenia turbinata</name>
    <dbReference type="NCBI Taxonomy" id="194707"/>
    <lineage>
        <taxon>Eukaryota</taxon>
        <taxon>Viridiplantae</taxon>
        <taxon>Streptophyta</taxon>
        <taxon>Embryophyta</taxon>
        <taxon>Tracheophyta</taxon>
        <taxon>Spermatophyta</taxon>
        <taxon>Magnoliopsida</taxon>
        <taxon>eudicotyledons</taxon>
        <taxon>Gunneridae</taxon>
        <taxon>Pentapetalae</taxon>
        <taxon>Dilleniales</taxon>
        <taxon>Dilleniaceae</taxon>
        <taxon>Dillenia</taxon>
    </lineage>
</organism>
<name>A0AAN8VKL9_9MAGN</name>
<accession>A0AAN8VKL9</accession>
<dbReference type="Gene3D" id="3.20.20.80">
    <property type="entry name" value="Glycosidases"/>
    <property type="match status" value="1"/>
</dbReference>
<dbReference type="PANTHER" id="PTHR43002">
    <property type="entry name" value="GLYCOGEN DEBRANCHING ENZYME"/>
    <property type="match status" value="1"/>
</dbReference>
<keyword evidence="2" id="KW-1185">Reference proteome</keyword>
<sequence length="275" mass="31152">MHSIVPLRRSRVTRPPTKYQDYHCSQTQHQSSSTFSDYYLWRNADGFIENTTCVNNTDSEHNMVERLIIDDLFCWAVYYKIDGFRFDLMGHIMKLTMVHPSNMVLKCGHMMNSNFPNCNGMPRREGTGLGVLASSILTEDVGAKRALQDFSEDKNGVDGSNMAKDGTLVKLHTMDVDHPLQQGLLTGLSLEGSDVVLAETAPDLHPVPHFISYLTLLKSIELLQPNGHGHDTEAVEARMLAMSRDHIQVYHPNWLLHKNEGHHFVAKILGWLWIS</sequence>
<dbReference type="AlphaFoldDB" id="A0AAN8VKL9"/>
<proteinExistence type="predicted"/>
<gene>
    <name evidence="1" type="ORF">RJ641_036333</name>
</gene>
<protein>
    <submittedName>
        <fullName evidence="1">Uncharacterized protein</fullName>
    </submittedName>
</protein>
<dbReference type="EMBL" id="JBAMMX010000009">
    <property type="protein sequence ID" value="KAK6933439.1"/>
    <property type="molecule type" value="Genomic_DNA"/>
</dbReference>
<reference evidence="1 2" key="1">
    <citation type="submission" date="2023-12" db="EMBL/GenBank/DDBJ databases">
        <title>A high-quality genome assembly for Dillenia turbinata (Dilleniales).</title>
        <authorList>
            <person name="Chanderbali A."/>
        </authorList>
    </citation>
    <scope>NUCLEOTIDE SEQUENCE [LARGE SCALE GENOMIC DNA]</scope>
    <source>
        <strain evidence="1">LSX21</strain>
        <tissue evidence="1">Leaf</tissue>
    </source>
</reference>